<dbReference type="GO" id="GO:0016614">
    <property type="term" value="F:oxidoreductase activity, acting on CH-OH group of donors"/>
    <property type="evidence" value="ECO:0007669"/>
    <property type="project" value="InterPro"/>
</dbReference>
<feature type="chain" id="PRO_5012803018" evidence="4">
    <location>
        <begin position="24"/>
        <end position="618"/>
    </location>
</feature>
<reference evidence="7" key="2">
    <citation type="submission" date="2017-12" db="EMBL/GenBank/DDBJ databases">
        <title>Genome Sequencing Reveals a Rich Biosynthetic Potential.</title>
        <authorList>
            <person name="Bertrand R.L."/>
            <person name="Abdel-Hameed M.E."/>
            <person name="Sorensen J.L."/>
        </authorList>
    </citation>
    <scope>NUCLEOTIDE SEQUENCE</scope>
</reference>
<dbReference type="PIRSF" id="PIRSF000137">
    <property type="entry name" value="Alcohol_oxidase"/>
    <property type="match status" value="1"/>
</dbReference>
<dbReference type="EMBL" id="KX264260">
    <property type="protein sequence ID" value="ANM86449.1"/>
    <property type="molecule type" value="Genomic_DNA"/>
</dbReference>
<evidence type="ECO:0000259" key="5">
    <source>
        <dbReference type="PROSITE" id="PS00624"/>
    </source>
</evidence>
<dbReference type="Pfam" id="PF05199">
    <property type="entry name" value="GMC_oxred_C"/>
    <property type="match status" value="1"/>
</dbReference>
<dbReference type="InterPro" id="IPR000172">
    <property type="entry name" value="GMC_OxRdtase_N"/>
</dbReference>
<dbReference type="SUPFAM" id="SSF54373">
    <property type="entry name" value="FAD-linked reductases, C-terminal domain"/>
    <property type="match status" value="1"/>
</dbReference>
<evidence type="ECO:0000313" key="6">
    <source>
        <dbReference type="EMBL" id="ANM86449.1"/>
    </source>
</evidence>
<evidence type="ECO:0000256" key="1">
    <source>
        <dbReference type="ARBA" id="ARBA00010790"/>
    </source>
</evidence>
<dbReference type="Gene3D" id="3.50.50.60">
    <property type="entry name" value="FAD/NAD(P)-binding domain"/>
    <property type="match status" value="1"/>
</dbReference>
<dbReference type="PANTHER" id="PTHR11552">
    <property type="entry name" value="GLUCOSE-METHANOL-CHOLINE GMC OXIDOREDUCTASE"/>
    <property type="match status" value="1"/>
</dbReference>
<sequence>MQFWSYRLVLLTSLFCYCSHVQAVVLTSTTLIPQDPGPVYDYVIIGGGPGGLTLANRLTEDPAVSVAVVEAGSFYENVNGNESTVPGYDFHYDGKSPNETIPFVDWGFITTPQAGIDGQVVHYLGGCTAVNYMAYSHSTRGAFQLWADMVGDQSYTYDNDVGKYYRKSMNFTPPDMETRLANSTPAYDPTDTVTGGLLDISYPAYAQSWSTWAAKAMEAIGIKNTNAFIDGSLNGSSWLMHTIDHTNGFRASAESAFLRPYLGRPNLAVFNNTLGERIVFDNNKVATSVEVTTANITYNLNVKREVIVAGGTFQSPQLLQVSGIGPAALLQEHGIPVVADRPGVGSGMNDHIFFGIAYRVNVQTASALAYGNNLDNAIEQFIANATGPLTSPGGDYVGYEKVPQELRSEFPASSLQTLAELPEDWPELQYLVLPNYVGNLDSANVAPPLDGYNYATLIATLIAPFSRGNVSIASPRMSDHPLINPNWLTAQSDIDIVIAGFKRLRQALTSPPLAANLTIGEEYYPGPNVQTDEEILEQIKTSFNTMYHASSTCKMGKADDEFAVVDSHARVYGVKNVRVVDASAFPFQLPGGAPQSIVYMLAEKIADDMKSGNRISFS</sequence>
<feature type="binding site" evidence="3">
    <location>
        <begin position="594"/>
        <end position="595"/>
    </location>
    <ligand>
        <name>FAD</name>
        <dbReference type="ChEBI" id="CHEBI:57692"/>
    </ligand>
</feature>
<dbReference type="GO" id="GO:0050660">
    <property type="term" value="F:flavin adenine dinucleotide binding"/>
    <property type="evidence" value="ECO:0007669"/>
    <property type="project" value="InterPro"/>
</dbReference>
<keyword evidence="3" id="KW-0274">FAD</keyword>
<evidence type="ECO:0000256" key="2">
    <source>
        <dbReference type="ARBA" id="ARBA00023180"/>
    </source>
</evidence>
<feature type="domain" description="Glucose-methanol-choline oxidoreductase N-terminal" evidence="5">
    <location>
        <begin position="311"/>
        <end position="325"/>
    </location>
</feature>
<dbReference type="SUPFAM" id="SSF51905">
    <property type="entry name" value="FAD/NAD(P)-binding domain"/>
    <property type="match status" value="1"/>
</dbReference>
<keyword evidence="4" id="KW-0732">Signal</keyword>
<dbReference type="EMBL" id="MG777499">
    <property type="protein sequence ID" value="AUW31227.1"/>
    <property type="molecule type" value="Genomic_DNA"/>
</dbReference>
<protein>
    <submittedName>
        <fullName evidence="6">Putative GMC oxidoreductase</fullName>
    </submittedName>
</protein>
<evidence type="ECO:0000256" key="3">
    <source>
        <dbReference type="PIRSR" id="PIRSR000137-2"/>
    </source>
</evidence>
<evidence type="ECO:0000256" key="4">
    <source>
        <dbReference type="SAM" id="SignalP"/>
    </source>
</evidence>
<organism evidence="6">
    <name type="scientific">Cladonia uncialis subsp. uncialis</name>
    <dbReference type="NCBI Taxonomy" id="180999"/>
    <lineage>
        <taxon>Eukaryota</taxon>
        <taxon>Fungi</taxon>
        <taxon>Dikarya</taxon>
        <taxon>Ascomycota</taxon>
        <taxon>Pezizomycotina</taxon>
        <taxon>Lecanoromycetes</taxon>
        <taxon>OSLEUM clade</taxon>
        <taxon>Lecanoromycetidae</taxon>
        <taxon>Lecanorales</taxon>
        <taxon>Lecanorineae</taxon>
        <taxon>Cladoniaceae</taxon>
        <taxon>Cladonia</taxon>
    </lineage>
</organism>
<proteinExistence type="inferred from homology"/>
<evidence type="ECO:0000313" key="7">
    <source>
        <dbReference type="EMBL" id="AUW31227.1"/>
    </source>
</evidence>
<dbReference type="PANTHER" id="PTHR11552:SF138">
    <property type="entry name" value="DEHYDROGENASE PKFF-RELATED"/>
    <property type="match status" value="1"/>
</dbReference>
<reference evidence="6" key="1">
    <citation type="submission" date="2016-05" db="EMBL/GenBank/DDBJ databases">
        <title>Lichen genome sequencing reveals its rich biosynthetic potential.</title>
        <authorList>
            <person name="Bertrand R.L."/>
            <person name="Abdel-Hameed M."/>
            <person name="Sorensen J.L."/>
        </authorList>
    </citation>
    <scope>NUCLEOTIDE SEQUENCE</scope>
</reference>
<dbReference type="InterPro" id="IPR036188">
    <property type="entry name" value="FAD/NAD-bd_sf"/>
</dbReference>
<dbReference type="GO" id="GO:0044550">
    <property type="term" value="P:secondary metabolite biosynthetic process"/>
    <property type="evidence" value="ECO:0007669"/>
    <property type="project" value="TreeGrafter"/>
</dbReference>
<comment type="cofactor">
    <cofactor evidence="3">
        <name>FAD</name>
        <dbReference type="ChEBI" id="CHEBI:57692"/>
    </cofactor>
</comment>
<keyword evidence="3" id="KW-0285">Flavoprotein</keyword>
<dbReference type="InterPro" id="IPR007867">
    <property type="entry name" value="GMC_OxRtase_C"/>
</dbReference>
<feature type="signal peptide" evidence="4">
    <location>
        <begin position="1"/>
        <end position="23"/>
    </location>
</feature>
<dbReference type="Gene3D" id="3.30.560.10">
    <property type="entry name" value="Glucose Oxidase, domain 3"/>
    <property type="match status" value="1"/>
</dbReference>
<accession>A0A1Z1CJ71</accession>
<dbReference type="InterPro" id="IPR012132">
    <property type="entry name" value="GMC_OxRdtase"/>
</dbReference>
<keyword evidence="2" id="KW-0325">Glycoprotein</keyword>
<dbReference type="Pfam" id="PF00732">
    <property type="entry name" value="GMC_oxred_N"/>
    <property type="match status" value="1"/>
</dbReference>
<dbReference type="PROSITE" id="PS00624">
    <property type="entry name" value="GMC_OXRED_2"/>
    <property type="match status" value="1"/>
</dbReference>
<dbReference type="AlphaFoldDB" id="A0A1Z1CJ71"/>
<comment type="similarity">
    <text evidence="1">Belongs to the GMC oxidoreductase family.</text>
</comment>
<name>A0A1Z1CJ71_CLAUC</name>